<reference evidence="4 5" key="1">
    <citation type="journal article" date="2009" name="Nature">
        <title>The Sorghum bicolor genome and the diversification of grasses.</title>
        <authorList>
            <person name="Paterson A.H."/>
            <person name="Bowers J.E."/>
            <person name="Bruggmann R."/>
            <person name="Dubchak I."/>
            <person name="Grimwood J."/>
            <person name="Gundlach H."/>
            <person name="Haberer G."/>
            <person name="Hellsten U."/>
            <person name="Mitros T."/>
            <person name="Poliakov A."/>
            <person name="Schmutz J."/>
            <person name="Spannagl M."/>
            <person name="Tang H."/>
            <person name="Wang X."/>
            <person name="Wicker T."/>
            <person name="Bharti A.K."/>
            <person name="Chapman J."/>
            <person name="Feltus F.A."/>
            <person name="Gowik U."/>
            <person name="Grigoriev I.V."/>
            <person name="Lyons E."/>
            <person name="Maher C.A."/>
            <person name="Martis M."/>
            <person name="Narechania A."/>
            <person name="Otillar R.P."/>
            <person name="Penning B.W."/>
            <person name="Salamov A.A."/>
            <person name="Wang Y."/>
            <person name="Zhang L."/>
            <person name="Carpita N.C."/>
            <person name="Freeling M."/>
            <person name="Gingle A.R."/>
            <person name="Hash C.T."/>
            <person name="Keller B."/>
            <person name="Klein P."/>
            <person name="Kresovich S."/>
            <person name="McCann M.C."/>
            <person name="Ming R."/>
            <person name="Peterson D.G."/>
            <person name="Mehboob-ur-Rahman"/>
            <person name="Ware D."/>
            <person name="Westhoff P."/>
            <person name="Mayer K.F."/>
            <person name="Messing J."/>
            <person name="Rokhsar D.S."/>
        </authorList>
    </citation>
    <scope>NUCLEOTIDE SEQUENCE [LARGE SCALE GENOMIC DNA]</scope>
    <source>
        <strain evidence="5">cv. BTx623</strain>
    </source>
</reference>
<dbReference type="Gramene" id="OQU77404">
    <property type="protein sequence ID" value="OQU77404"/>
    <property type="gene ID" value="SORBI_3009G044100"/>
</dbReference>
<dbReference type="PANTHER" id="PTHR35357:SF1">
    <property type="entry name" value="OS05G0149000 PROTEIN"/>
    <property type="match status" value="1"/>
</dbReference>
<proteinExistence type="inferred from homology"/>
<dbReference type="STRING" id="4558.A0A1Z5R0U3"/>
<evidence type="ECO:0000313" key="4">
    <source>
        <dbReference type="EMBL" id="OQU77404.1"/>
    </source>
</evidence>
<dbReference type="SUPFAM" id="SSF101148">
    <property type="entry name" value="Plant invertase/pectin methylesterase inhibitor"/>
    <property type="match status" value="1"/>
</dbReference>
<evidence type="ECO:0008006" key="6">
    <source>
        <dbReference type="Google" id="ProtNLM"/>
    </source>
</evidence>
<dbReference type="AlphaFoldDB" id="A0A1Z5R0U3"/>
<dbReference type="OrthoDB" id="682129at2759"/>
<name>A0A1Z5R0U3_SORBI</name>
<dbReference type="InterPro" id="IPR035513">
    <property type="entry name" value="Invertase/methylesterase_inhib"/>
</dbReference>
<dbReference type="NCBIfam" id="TIGR01614">
    <property type="entry name" value="PME_inhib"/>
    <property type="match status" value="1"/>
</dbReference>
<reference evidence="5" key="2">
    <citation type="journal article" date="2018" name="Plant J.">
        <title>The Sorghum bicolor reference genome: improved assembly, gene annotations, a transcriptome atlas, and signatures of genome organization.</title>
        <authorList>
            <person name="McCormick R.F."/>
            <person name="Truong S.K."/>
            <person name="Sreedasyam A."/>
            <person name="Jenkins J."/>
            <person name="Shu S."/>
            <person name="Sims D."/>
            <person name="Kennedy M."/>
            <person name="Amirebrahimi M."/>
            <person name="Weers B.D."/>
            <person name="McKinley B."/>
            <person name="Mattison A."/>
            <person name="Morishige D.T."/>
            <person name="Grimwood J."/>
            <person name="Schmutz J."/>
            <person name="Mullet J.E."/>
        </authorList>
    </citation>
    <scope>NUCLEOTIDE SEQUENCE [LARGE SCALE GENOMIC DNA]</scope>
    <source>
        <strain evidence="5">cv. BTx623</strain>
    </source>
</reference>
<keyword evidence="5" id="KW-1185">Reference proteome</keyword>
<dbReference type="InterPro" id="IPR006501">
    <property type="entry name" value="Pectinesterase_inhib_dom"/>
</dbReference>
<protein>
    <recommendedName>
        <fullName evidence="6">Pectinesterase inhibitor domain-containing protein</fullName>
    </recommendedName>
</protein>
<dbReference type="EMBL" id="CM000768">
    <property type="protein sequence ID" value="OQU77404.1"/>
    <property type="molecule type" value="Genomic_DNA"/>
</dbReference>
<dbReference type="eggNOG" id="ENOG502RRQZ">
    <property type="taxonomic scope" value="Eukaryota"/>
</dbReference>
<gene>
    <name evidence="4" type="ORF">SORBI_3009G044100</name>
</gene>
<dbReference type="InParanoid" id="A0A1Z5R0U3"/>
<evidence type="ECO:0000313" key="5">
    <source>
        <dbReference type="Proteomes" id="UP000000768"/>
    </source>
</evidence>
<dbReference type="PANTHER" id="PTHR35357">
    <property type="entry name" value="OS02G0537100 PROTEIN"/>
    <property type="match status" value="1"/>
</dbReference>
<dbReference type="OMA" id="HECARAY"/>
<accession>A0A1Z5R0U3</accession>
<keyword evidence="1" id="KW-0732">Signal</keyword>
<sequence length="196" mass="20221">MRMKKAPPSSSPAAVVVGMAVLAVAWSSTGLRAAEATIESTCAAAAARDQRVDTRFCAQQFLEYHEAAEADLWGLAKTAALIGVNLGDDAVYDVHDGTVVPDPPAGAGGARGKAAMGACAQAYDAVGMAFAEAAAELGARRFEPARERFGRVTPLVCRCDGALKVAGARTPPVLARYGDECQQMAIIGAAITNLIK</sequence>
<evidence type="ECO:0000256" key="1">
    <source>
        <dbReference type="ARBA" id="ARBA00022729"/>
    </source>
</evidence>
<dbReference type="GO" id="GO:0004857">
    <property type="term" value="F:enzyme inhibitor activity"/>
    <property type="evidence" value="ECO:0007669"/>
    <property type="project" value="InterPro"/>
</dbReference>
<organism evidence="4 5">
    <name type="scientific">Sorghum bicolor</name>
    <name type="common">Sorghum</name>
    <name type="synonym">Sorghum vulgare</name>
    <dbReference type="NCBI Taxonomy" id="4558"/>
    <lineage>
        <taxon>Eukaryota</taxon>
        <taxon>Viridiplantae</taxon>
        <taxon>Streptophyta</taxon>
        <taxon>Embryophyta</taxon>
        <taxon>Tracheophyta</taxon>
        <taxon>Spermatophyta</taxon>
        <taxon>Magnoliopsida</taxon>
        <taxon>Liliopsida</taxon>
        <taxon>Poales</taxon>
        <taxon>Poaceae</taxon>
        <taxon>PACMAD clade</taxon>
        <taxon>Panicoideae</taxon>
        <taxon>Andropogonodae</taxon>
        <taxon>Andropogoneae</taxon>
        <taxon>Sorghinae</taxon>
        <taxon>Sorghum</taxon>
    </lineage>
</organism>
<dbReference type="Proteomes" id="UP000000768">
    <property type="component" value="Chromosome 9"/>
</dbReference>
<dbReference type="Gene3D" id="1.20.140.40">
    <property type="entry name" value="Invertase/pectin methylesterase inhibitor family protein"/>
    <property type="match status" value="1"/>
</dbReference>
<dbReference type="FunCoup" id="A0A1Z5R0U3">
    <property type="interactions" value="7"/>
</dbReference>
<evidence type="ECO:0000256" key="2">
    <source>
        <dbReference type="ARBA" id="ARBA00023157"/>
    </source>
</evidence>
<comment type="similarity">
    <text evidence="3">Belongs to the PMEI family.</text>
</comment>
<evidence type="ECO:0000256" key="3">
    <source>
        <dbReference type="ARBA" id="ARBA00038471"/>
    </source>
</evidence>
<keyword evidence="2" id="KW-1015">Disulfide bond</keyword>